<dbReference type="RefSeq" id="WP_119524232.1">
    <property type="nucleotide sequence ID" value="NZ_NRHC01000002.1"/>
</dbReference>
<protein>
    <submittedName>
        <fullName evidence="2">Uncharacterized protein</fullName>
    </submittedName>
</protein>
<feature type="region of interest" description="Disordered" evidence="1">
    <location>
        <begin position="1"/>
        <end position="22"/>
    </location>
</feature>
<name>A0A3A1YE66_9GAMM</name>
<comment type="caution">
    <text evidence="2">The sequence shown here is derived from an EMBL/GenBank/DDBJ whole genome shotgun (WGS) entry which is preliminary data.</text>
</comment>
<sequence length="184" mass="21645">MTQENKEQFQQAAPELEETKVKPQRRINAGRLTLSNISDLVMYTHFINKGLRKAISDFEEMSWKFSTEIANTLKLDSFFAQGADTVNEMVNKYLDNVDDITTYLNRFDVYYYSRNAERILGVTVEGEKDEGNERLILESRKDQFVMLFDCLRNLQSYLMITDNEFKVLKDRLDEKYKDVLDTFA</sequence>
<reference evidence="2 3" key="1">
    <citation type="submission" date="2017-08" db="EMBL/GenBank/DDBJ databases">
        <title>Reclassification of Bisgaard taxon 37 and 44.</title>
        <authorList>
            <person name="Christensen H."/>
        </authorList>
    </citation>
    <scope>NUCLEOTIDE SEQUENCE [LARGE SCALE GENOMIC DNA]</scope>
    <source>
        <strain evidence="2 3">B96_3</strain>
    </source>
</reference>
<proteinExistence type="predicted"/>
<evidence type="ECO:0000313" key="3">
    <source>
        <dbReference type="Proteomes" id="UP000265691"/>
    </source>
</evidence>
<accession>A0A3A1YE66</accession>
<organism evidence="2 3">
    <name type="scientific">Psittacicella hinzii</name>
    <dbReference type="NCBI Taxonomy" id="2028575"/>
    <lineage>
        <taxon>Bacteria</taxon>
        <taxon>Pseudomonadati</taxon>
        <taxon>Pseudomonadota</taxon>
        <taxon>Gammaproteobacteria</taxon>
        <taxon>Pasteurellales</taxon>
        <taxon>Psittacicellaceae</taxon>
        <taxon>Psittacicella</taxon>
    </lineage>
</organism>
<dbReference type="EMBL" id="NRHC01000002">
    <property type="protein sequence ID" value="RIY34484.1"/>
    <property type="molecule type" value="Genomic_DNA"/>
</dbReference>
<dbReference type="Proteomes" id="UP000265691">
    <property type="component" value="Unassembled WGS sequence"/>
</dbReference>
<dbReference type="AlphaFoldDB" id="A0A3A1YE66"/>
<evidence type="ECO:0000256" key="1">
    <source>
        <dbReference type="SAM" id="MobiDB-lite"/>
    </source>
</evidence>
<keyword evidence="3" id="KW-1185">Reference proteome</keyword>
<evidence type="ECO:0000313" key="2">
    <source>
        <dbReference type="EMBL" id="RIY34484.1"/>
    </source>
</evidence>
<gene>
    <name evidence="2" type="ORF">CKF54_00370</name>
</gene>